<evidence type="ECO:0008006" key="3">
    <source>
        <dbReference type="Google" id="ProtNLM"/>
    </source>
</evidence>
<organism evidence="1 2">
    <name type="scientific">Tenggerimyces flavus</name>
    <dbReference type="NCBI Taxonomy" id="1708749"/>
    <lineage>
        <taxon>Bacteria</taxon>
        <taxon>Bacillati</taxon>
        <taxon>Actinomycetota</taxon>
        <taxon>Actinomycetes</taxon>
        <taxon>Propionibacteriales</taxon>
        <taxon>Nocardioidaceae</taxon>
        <taxon>Tenggerimyces</taxon>
    </lineage>
</organism>
<keyword evidence="2" id="KW-1185">Reference proteome</keyword>
<gene>
    <name evidence="1" type="ORF">ACFOUW_21915</name>
</gene>
<proteinExistence type="predicted"/>
<evidence type="ECO:0000313" key="2">
    <source>
        <dbReference type="Proteomes" id="UP001595699"/>
    </source>
</evidence>
<evidence type="ECO:0000313" key="1">
    <source>
        <dbReference type="EMBL" id="MFC3763511.1"/>
    </source>
</evidence>
<dbReference type="InterPro" id="IPR027417">
    <property type="entry name" value="P-loop_NTPase"/>
</dbReference>
<dbReference type="RefSeq" id="WP_205115545.1">
    <property type="nucleotide sequence ID" value="NZ_JAFBCM010000001.1"/>
</dbReference>
<sequence>MSDATATPPVVVVDRHITSLDAARLRRAKGAFTTRNVDPLRHPEQVAWSLIEGVRPHAGDLVLAEVTDLGQHKSIERTDGRRSTLYVGDEVVVAYGARYAPDQFEGVVPADLGPCDLLAAGGIAGKCVAKSSKVNVPTKLRPLGLLAANGQRLDLRRFATFPTDEIEAMTRPRHTIAVVGTSMNSGKTTALAALGRGLTRAGLRVGAAKVTGTGAGPDLWSYTDAGVEWVCDFTDAGYATTYQVPIPELERVASALVDGLARRGADVVLVEIADGILQQETAGLLASPVIRLLLDGVIFASGDALGAHAGVERVRAWGYDVRAAGGLLTVSPLAIREAASLGIDVLSAADLADPSIATKVAGVLAESQQAS</sequence>
<accession>A0ABV7YDU9</accession>
<dbReference type="EMBL" id="JBHRZH010000019">
    <property type="protein sequence ID" value="MFC3763511.1"/>
    <property type="molecule type" value="Genomic_DNA"/>
</dbReference>
<protein>
    <recommendedName>
        <fullName evidence="3">DUF1611 domain-containing protein</fullName>
    </recommendedName>
</protein>
<dbReference type="Proteomes" id="UP001595699">
    <property type="component" value="Unassembled WGS sequence"/>
</dbReference>
<name>A0ABV7YDU9_9ACTN</name>
<reference evidence="2" key="1">
    <citation type="journal article" date="2019" name="Int. J. Syst. Evol. Microbiol.">
        <title>The Global Catalogue of Microorganisms (GCM) 10K type strain sequencing project: providing services to taxonomists for standard genome sequencing and annotation.</title>
        <authorList>
            <consortium name="The Broad Institute Genomics Platform"/>
            <consortium name="The Broad Institute Genome Sequencing Center for Infectious Disease"/>
            <person name="Wu L."/>
            <person name="Ma J."/>
        </authorList>
    </citation>
    <scope>NUCLEOTIDE SEQUENCE [LARGE SCALE GENOMIC DNA]</scope>
    <source>
        <strain evidence="2">CGMCC 4.7241</strain>
    </source>
</reference>
<dbReference type="Gene3D" id="3.40.50.300">
    <property type="entry name" value="P-loop containing nucleotide triphosphate hydrolases"/>
    <property type="match status" value="1"/>
</dbReference>
<dbReference type="SUPFAM" id="SSF52540">
    <property type="entry name" value="P-loop containing nucleoside triphosphate hydrolases"/>
    <property type="match status" value="1"/>
</dbReference>
<comment type="caution">
    <text evidence="1">The sequence shown here is derived from an EMBL/GenBank/DDBJ whole genome shotgun (WGS) entry which is preliminary data.</text>
</comment>